<dbReference type="RefSeq" id="XP_065654595.1">
    <property type="nucleotide sequence ID" value="XM_065798523.1"/>
</dbReference>
<sequence length="209" mass="23941">MNSTIREYFVLNPPKQNVEFISDSGRQIGEKVRMCSKNNFFRLKKNGEKIQREWLIYSPCSKSVFCYVCKLFGNSDQSLCTTRFRDWKNVTSRLASHETSLLHCTNVCQLSQLSKTAKRIDSQMPQQNQNERAYWRDAIVRVVEVLKFIAEQGLGIFGDNKTFGSEQNGNFLGLLELISKFDPFLAGHIGEHGNKGKGHVNYLSSQNVF</sequence>
<evidence type="ECO:0000313" key="1">
    <source>
        <dbReference type="Proteomes" id="UP001652625"/>
    </source>
</evidence>
<dbReference type="PANTHER" id="PTHR45749:SF23">
    <property type="entry name" value="ZINC FINGER MYM-TYPE PROTEIN 1-LIKE"/>
    <property type="match status" value="1"/>
</dbReference>
<name>A0ABM4BZB5_HYDVU</name>
<proteinExistence type="predicted"/>
<dbReference type="PANTHER" id="PTHR45749">
    <property type="match status" value="1"/>
</dbReference>
<reference evidence="2" key="1">
    <citation type="submission" date="2025-08" db="UniProtKB">
        <authorList>
            <consortium name="RefSeq"/>
        </authorList>
    </citation>
    <scope>IDENTIFICATION</scope>
</reference>
<accession>A0ABM4BZB5</accession>
<dbReference type="Proteomes" id="UP001652625">
    <property type="component" value="Chromosome 06"/>
</dbReference>
<organism evidence="1 2">
    <name type="scientific">Hydra vulgaris</name>
    <name type="common">Hydra</name>
    <name type="synonym">Hydra attenuata</name>
    <dbReference type="NCBI Taxonomy" id="6087"/>
    <lineage>
        <taxon>Eukaryota</taxon>
        <taxon>Metazoa</taxon>
        <taxon>Cnidaria</taxon>
        <taxon>Hydrozoa</taxon>
        <taxon>Hydroidolina</taxon>
        <taxon>Anthoathecata</taxon>
        <taxon>Aplanulata</taxon>
        <taxon>Hydridae</taxon>
        <taxon>Hydra</taxon>
    </lineage>
</organism>
<keyword evidence="1" id="KW-1185">Reference proteome</keyword>
<evidence type="ECO:0000313" key="2">
    <source>
        <dbReference type="RefSeq" id="XP_065654595.1"/>
    </source>
</evidence>
<dbReference type="GeneID" id="136081224"/>
<gene>
    <name evidence="2" type="primary">LOC136081224</name>
</gene>
<protein>
    <submittedName>
        <fullName evidence="2">Zinc finger MYM-type protein 5-like</fullName>
    </submittedName>
</protein>